<evidence type="ECO:0000313" key="3">
    <source>
        <dbReference type="Proteomes" id="UP001220256"/>
    </source>
</evidence>
<organism evidence="2 3">
    <name type="scientific">Penicillium chrysogenum</name>
    <name type="common">Penicillium notatum</name>
    <dbReference type="NCBI Taxonomy" id="5076"/>
    <lineage>
        <taxon>Eukaryota</taxon>
        <taxon>Fungi</taxon>
        <taxon>Dikarya</taxon>
        <taxon>Ascomycota</taxon>
        <taxon>Pezizomycotina</taxon>
        <taxon>Eurotiomycetes</taxon>
        <taxon>Eurotiomycetidae</taxon>
        <taxon>Eurotiales</taxon>
        <taxon>Aspergillaceae</taxon>
        <taxon>Penicillium</taxon>
        <taxon>Penicillium chrysogenum species complex</taxon>
    </lineage>
</organism>
<dbReference type="Proteomes" id="UP001220256">
    <property type="component" value="Unassembled WGS sequence"/>
</dbReference>
<reference evidence="2 3" key="1">
    <citation type="journal article" date="2023" name="IMA Fungus">
        <title>Comparative genomic study of the Penicillium genus elucidates a diverse pangenome and 15 lateral gene transfer events.</title>
        <authorList>
            <person name="Petersen C."/>
            <person name="Sorensen T."/>
            <person name="Nielsen M.R."/>
            <person name="Sondergaard T.E."/>
            <person name="Sorensen J.L."/>
            <person name="Fitzpatrick D.A."/>
            <person name="Frisvad J.C."/>
            <person name="Nielsen K.L."/>
        </authorList>
    </citation>
    <scope>NUCLEOTIDE SEQUENCE [LARGE SCALE GENOMIC DNA]</scope>
    <source>
        <strain evidence="2 3">IBT 3361</strain>
    </source>
</reference>
<accession>A0ABQ8WT02</accession>
<proteinExistence type="predicted"/>
<feature type="region of interest" description="Disordered" evidence="1">
    <location>
        <begin position="56"/>
        <end position="75"/>
    </location>
</feature>
<evidence type="ECO:0000313" key="2">
    <source>
        <dbReference type="EMBL" id="KAJ5275586.1"/>
    </source>
</evidence>
<gene>
    <name evidence="2" type="ORF">N7505_004131</name>
</gene>
<dbReference type="EMBL" id="JAPVEB010000002">
    <property type="protein sequence ID" value="KAJ5275586.1"/>
    <property type="molecule type" value="Genomic_DNA"/>
</dbReference>
<comment type="caution">
    <text evidence="2">The sequence shown here is derived from an EMBL/GenBank/DDBJ whole genome shotgun (WGS) entry which is preliminary data.</text>
</comment>
<sequence length="114" mass="12690">MPAAALTSVLFVDKKWPKIIDEGNGQEQIEEERAYSLPRYDVDGDALFVVRIPASSDKSNEAADDDQAPERKTGAMDESVVFDLVEFLELVESSNTETLRMKLSTNGTRADHKK</sequence>
<evidence type="ECO:0000256" key="1">
    <source>
        <dbReference type="SAM" id="MobiDB-lite"/>
    </source>
</evidence>
<name>A0ABQ8WT02_PENCH</name>
<protein>
    <submittedName>
        <fullName evidence="2">Uncharacterized protein</fullName>
    </submittedName>
</protein>
<keyword evidence="3" id="KW-1185">Reference proteome</keyword>